<accession>A0AA47NQX9</accession>
<dbReference type="EMBL" id="JAOPHQ010006009">
    <property type="protein sequence ID" value="KAK0133194.1"/>
    <property type="molecule type" value="Genomic_DNA"/>
</dbReference>
<dbReference type="EMBL" id="JAOPHQ010006009">
    <property type="protein sequence ID" value="KAK0133192.1"/>
    <property type="molecule type" value="Genomic_DNA"/>
</dbReference>
<evidence type="ECO:0000313" key="3">
    <source>
        <dbReference type="Proteomes" id="UP001174136"/>
    </source>
</evidence>
<dbReference type="Proteomes" id="UP001174136">
    <property type="component" value="Unassembled WGS sequence"/>
</dbReference>
<sequence length="186" mass="21251">MSGLYEFDDKPENFRAWQSSLTNAVAEVQLTATQELDLMTKWLGKESGEQMRCIRAVHVNNANSLSYARRGRDCYAAPEIIEQSLFQRLDSFPRIAAKDQTKLRELGDLLMEIQGAKEDGYLTGLSYLDTSRGIGPIVDKLPYGLQEKWVSSWSWYKEENNGCFPPFSYFCNFVCHEAKKRNDPSA</sequence>
<reference evidence="1" key="1">
    <citation type="journal article" date="2023" name="Front. Mar. Sci.">
        <title>A new Merluccius polli reference genome to investigate the effects of global change in West African waters.</title>
        <authorList>
            <person name="Mateo J.L."/>
            <person name="Blanco-Fernandez C."/>
            <person name="Garcia-Vazquez E."/>
            <person name="Machado-Schiaffino G."/>
        </authorList>
    </citation>
    <scope>NUCLEOTIDE SEQUENCE</scope>
    <source>
        <strain evidence="1">C29</strain>
        <tissue evidence="1">Fin</tissue>
    </source>
</reference>
<name>A0AA47NQX9_MERPO</name>
<evidence type="ECO:0000313" key="2">
    <source>
        <dbReference type="EMBL" id="KAK0133194.1"/>
    </source>
</evidence>
<gene>
    <name evidence="1" type="ORF">N1851_031439</name>
    <name evidence="2" type="ORF">N1851_031441</name>
</gene>
<protein>
    <submittedName>
        <fullName evidence="1">Uncharacterized protein</fullName>
    </submittedName>
</protein>
<dbReference type="AlphaFoldDB" id="A0AA47NQX9"/>
<evidence type="ECO:0000313" key="1">
    <source>
        <dbReference type="EMBL" id="KAK0133192.1"/>
    </source>
</evidence>
<organism evidence="1 3">
    <name type="scientific">Merluccius polli</name>
    <name type="common">Benguela hake</name>
    <name type="synonym">Merluccius cadenati</name>
    <dbReference type="NCBI Taxonomy" id="89951"/>
    <lineage>
        <taxon>Eukaryota</taxon>
        <taxon>Metazoa</taxon>
        <taxon>Chordata</taxon>
        <taxon>Craniata</taxon>
        <taxon>Vertebrata</taxon>
        <taxon>Euteleostomi</taxon>
        <taxon>Actinopterygii</taxon>
        <taxon>Neopterygii</taxon>
        <taxon>Teleostei</taxon>
        <taxon>Neoteleostei</taxon>
        <taxon>Acanthomorphata</taxon>
        <taxon>Zeiogadaria</taxon>
        <taxon>Gadariae</taxon>
        <taxon>Gadiformes</taxon>
        <taxon>Gadoidei</taxon>
        <taxon>Merlucciidae</taxon>
        <taxon>Merluccius</taxon>
    </lineage>
</organism>
<dbReference type="PANTHER" id="PTHR47331:SF6">
    <property type="entry name" value="DOUBLECORTIN DOMAIN-CONTAINING PROTEIN"/>
    <property type="match status" value="1"/>
</dbReference>
<keyword evidence="3" id="KW-1185">Reference proteome</keyword>
<dbReference type="PANTHER" id="PTHR47331">
    <property type="entry name" value="PHD-TYPE DOMAIN-CONTAINING PROTEIN"/>
    <property type="match status" value="1"/>
</dbReference>
<comment type="caution">
    <text evidence="1">The sequence shown here is derived from an EMBL/GenBank/DDBJ whole genome shotgun (WGS) entry which is preliminary data.</text>
</comment>
<proteinExistence type="predicted"/>